<feature type="compositionally biased region" description="Basic and acidic residues" evidence="1">
    <location>
        <begin position="726"/>
        <end position="758"/>
    </location>
</feature>
<dbReference type="Proteomes" id="UP001651690">
    <property type="component" value="Unassembled WGS sequence"/>
</dbReference>
<feature type="region of interest" description="Disordered" evidence="1">
    <location>
        <begin position="672"/>
        <end position="837"/>
    </location>
</feature>
<evidence type="ECO:0000313" key="3">
    <source>
        <dbReference type="Proteomes" id="UP001651690"/>
    </source>
</evidence>
<comment type="caution">
    <text evidence="2">The sequence shown here is derived from an EMBL/GenBank/DDBJ whole genome shotgun (WGS) entry which is preliminary data.</text>
</comment>
<dbReference type="EMBL" id="JANDBD010000003">
    <property type="protein sequence ID" value="MCP9272429.1"/>
    <property type="molecule type" value="Genomic_DNA"/>
</dbReference>
<gene>
    <name evidence="2" type="ORF">NM203_09545</name>
</gene>
<dbReference type="RefSeq" id="WP_255059610.1">
    <property type="nucleotide sequence ID" value="NZ_JANDBD010000003.1"/>
</dbReference>
<evidence type="ECO:0008006" key="4">
    <source>
        <dbReference type="Google" id="ProtNLM"/>
    </source>
</evidence>
<feature type="compositionally biased region" description="Low complexity" evidence="1">
    <location>
        <begin position="1"/>
        <end position="10"/>
    </location>
</feature>
<sequence length="837" mass="84407">MSAATATATALTVGVEPPPDPAKRQTAEAVDLAAAIQLLPDSGQFPDNKNYPDLTGGLGTAVNNFSQAFADQIARAIVNGISLTALAQAAGLDPQSLVNGLLTDLPAGLISPILANLSLDLPVLGPVLQGLDLEYLTQVFELIGLPEVTDTTLTGVLALIGLNLADPLNVSGLDVPGLNVVTAGPTFAVLKMLGIDLGWVPTQPNSVANEINNSEYLELGADGVLDLIFEKLDETGAGVLGPILSTLGLGSLTSILGDLTELINEIRDPVTGLVPDLLHARVTPTVGIGVGAFAAAMAYQQVIADLANQPGGSNYEQLTGELNPLLGSLSILPMLLINNPGRPDGGMFARFGPLAALLGIDTVNPRTELTGDGGLLGDSDLLGYHLGGANVLPILIDATYEYQPLSDFAAWPNPVTLANNLAAALLPTYMLRGLSLEGLGEEITEQTLEAIGNVGEGNPLALNIYLTLNSATLPVLEPLYLAADVLNIVGLSPLAQIPMRIANALAPALGILTDVGYGNVTRNPDGTYTRDFTNAGDEVPFLSFPNLNPLQVLADTFTALVGGIQKELGPNPTPGTPNALKTLLDAILGGNLGGLLGAGGTGTGGTGTGTGGTSTGNPLTDLLNNVLGSGGLGGLLGGLFGGGLLGQQSITSVPDANARMVSLAAEVPAAEASATEDPAAEAPAADSEKDALTSELSAEDATSVDIDADKTAAEKEAAEQAAADKAAAEKAAAEQAEADKAAAEKAEADKAAAEKEADAPTGPKHAKPDTDDDASLSTDTATTTPKHAKPGGQVVRDSANFSPKPADKTEAGGSDNGSAPAAEAPASEESDAGAAAA</sequence>
<evidence type="ECO:0000313" key="2">
    <source>
        <dbReference type="EMBL" id="MCP9272429.1"/>
    </source>
</evidence>
<reference evidence="2 3" key="1">
    <citation type="submission" date="2022-06" db="EMBL/GenBank/DDBJ databases">
        <title>Mycolicibacterium sp. CAU 1645 isolated from seawater.</title>
        <authorList>
            <person name="Kim W."/>
        </authorList>
    </citation>
    <scope>NUCLEOTIDE SEQUENCE [LARGE SCALE GENOMIC DNA]</scope>
    <source>
        <strain evidence="2 3">CAU 1645</strain>
    </source>
</reference>
<feature type="compositionally biased region" description="Basic and acidic residues" evidence="1">
    <location>
        <begin position="707"/>
        <end position="718"/>
    </location>
</feature>
<name>A0ABT1M2D7_9MYCO</name>
<protein>
    <recommendedName>
        <fullName evidence="4">ATPase AAA</fullName>
    </recommendedName>
</protein>
<feature type="compositionally biased region" description="Low complexity" evidence="1">
    <location>
        <begin position="672"/>
        <end position="685"/>
    </location>
</feature>
<feature type="region of interest" description="Disordered" evidence="1">
    <location>
        <begin position="1"/>
        <end position="23"/>
    </location>
</feature>
<feature type="compositionally biased region" description="Low complexity" evidence="1">
    <location>
        <begin position="775"/>
        <end position="784"/>
    </location>
</feature>
<evidence type="ECO:0000256" key="1">
    <source>
        <dbReference type="SAM" id="MobiDB-lite"/>
    </source>
</evidence>
<proteinExistence type="predicted"/>
<keyword evidence="3" id="KW-1185">Reference proteome</keyword>
<accession>A0ABT1M2D7</accession>
<organism evidence="2 3">
    <name type="scientific">Mycolicibacterium arenosum</name>
    <dbReference type="NCBI Taxonomy" id="2952157"/>
    <lineage>
        <taxon>Bacteria</taxon>
        <taxon>Bacillati</taxon>
        <taxon>Actinomycetota</taxon>
        <taxon>Actinomycetes</taxon>
        <taxon>Mycobacteriales</taxon>
        <taxon>Mycobacteriaceae</taxon>
        <taxon>Mycolicibacterium</taxon>
    </lineage>
</organism>